<dbReference type="Gene3D" id="2.60.40.10">
    <property type="entry name" value="Immunoglobulins"/>
    <property type="match status" value="6"/>
</dbReference>
<dbReference type="Pfam" id="PF00047">
    <property type="entry name" value="ig"/>
    <property type="match status" value="1"/>
</dbReference>
<feature type="region of interest" description="Disordered" evidence="8">
    <location>
        <begin position="425"/>
        <end position="472"/>
    </location>
</feature>
<evidence type="ECO:0000256" key="7">
    <source>
        <dbReference type="ARBA" id="ARBA00023319"/>
    </source>
</evidence>
<organism evidence="13 14">
    <name type="scientific">Trichonephila clavata</name>
    <name type="common">Joro spider</name>
    <name type="synonym">Nephila clavata</name>
    <dbReference type="NCBI Taxonomy" id="2740835"/>
    <lineage>
        <taxon>Eukaryota</taxon>
        <taxon>Metazoa</taxon>
        <taxon>Ecdysozoa</taxon>
        <taxon>Arthropoda</taxon>
        <taxon>Chelicerata</taxon>
        <taxon>Arachnida</taxon>
        <taxon>Araneae</taxon>
        <taxon>Araneomorphae</taxon>
        <taxon>Entelegynae</taxon>
        <taxon>Araneoidea</taxon>
        <taxon>Nephilidae</taxon>
        <taxon>Trichonephila</taxon>
    </lineage>
</organism>
<evidence type="ECO:0000256" key="5">
    <source>
        <dbReference type="ARBA" id="ARBA00023157"/>
    </source>
</evidence>
<evidence type="ECO:0000256" key="2">
    <source>
        <dbReference type="ARBA" id="ARBA00022475"/>
    </source>
</evidence>
<evidence type="ECO:0000256" key="6">
    <source>
        <dbReference type="ARBA" id="ARBA00023180"/>
    </source>
</evidence>
<dbReference type="InterPro" id="IPR013783">
    <property type="entry name" value="Ig-like_fold"/>
</dbReference>
<keyword evidence="6" id="KW-0325">Glycoprotein</keyword>
<keyword evidence="3" id="KW-0677">Repeat</keyword>
<feature type="region of interest" description="Disordered" evidence="8">
    <location>
        <begin position="813"/>
        <end position="858"/>
    </location>
</feature>
<feature type="domain" description="Fibronectin type-III" evidence="12">
    <location>
        <begin position="580"/>
        <end position="674"/>
    </location>
</feature>
<name>A0A8X6HXN4_TRICU</name>
<keyword evidence="7" id="KW-0393">Immunoglobulin domain</keyword>
<sequence length="858" mass="95362">MKTRHLVCCATLLLFICCAGATSVHPQFLNEPTSRLVKVSEGKAVFRCEASPPGTEIRWLLNGHPVTQNKWIRVAGKKLTVLLGKFENASRVTGHFDDHNDPYFQCEIRFRGKVLVSAPAKLILATLKQFPPSFDTLQLSAIVGNTAVIPCDPPYSVPTVITEFIFRDSVITRSTERKHLMLSGDLQIFDVKPEDSGIYTCVANNPFLAEKVISEQRIILQVTEPSETKPVEIIKSPRSKVSVALGRNITLECAAVGYPVPVITWQKRQGKLPQDRYQQFGGNLHLISVMQADEGTYECEADNNLGTKEVRSTDLEIQETPKILKPLKNVNLETGSNLTLNCPVRGYPKPILKWLHNGKEIISDAKKSFLIVPNIGPKHAGVYQCFATNSLGTSYDSAVVTVTSGNSTLGYDDELDYDDYDFNGTPLPNNDKEFTPYDQNVDGENRKDTSPSSDQKPYGKKGRKKKLSKGVKLIPPSKPEITRLSNSSVMVRWSAGHGGLRINFFKVQYKEVGKRKSDWMTIDEDIATHIHSYAVTNLRTGGAYRFRIAAVYSNNDNKAGPISDKFVLYKDPPIEKPSIGPIITSAEAVSPSAITLYWEYDDIDTITVEGFFIHYRATHTAGKYLKVTVLGANTRSHIISHLLPDTGYDIKMQCFNIAGTSEFSNIFTSKTKVAENYVANRNRNGKPHYDDDINTSFTESVSSKNSMSNGQLYLIIGIAVACLLLIVLVTACYFLFCKRQNEHQGHENGSDRENQLKIANGHVSSNGYVPVNSKININVNPLTHLNIDSAEKLEELQEIVSNNNEIIRLQTFNTNRPPQEEPLLTDAERESNLNENNKATAVISSSKPHTSADSPTEL</sequence>
<feature type="domain" description="Ig-like" evidence="11">
    <location>
        <begin position="321"/>
        <end position="401"/>
    </location>
</feature>
<dbReference type="SMART" id="SM00409">
    <property type="entry name" value="IG"/>
    <property type="match status" value="3"/>
</dbReference>
<dbReference type="CDD" id="cd00063">
    <property type="entry name" value="FN3"/>
    <property type="match status" value="2"/>
</dbReference>
<dbReference type="InterPro" id="IPR003599">
    <property type="entry name" value="Ig_sub"/>
</dbReference>
<keyword evidence="10" id="KW-0732">Signal</keyword>
<proteinExistence type="predicted"/>
<dbReference type="PANTHER" id="PTHR44170:SF54">
    <property type="entry name" value="FI24025P1"/>
    <property type="match status" value="1"/>
</dbReference>
<dbReference type="Proteomes" id="UP000887116">
    <property type="component" value="Unassembled WGS sequence"/>
</dbReference>
<dbReference type="PROSITE" id="PS50835">
    <property type="entry name" value="IG_LIKE"/>
    <property type="match status" value="3"/>
</dbReference>
<comment type="caution">
    <text evidence="13">The sequence shown here is derived from an EMBL/GenBank/DDBJ whole genome shotgun (WGS) entry which is preliminary data.</text>
</comment>
<dbReference type="OrthoDB" id="9998697at2759"/>
<dbReference type="SMART" id="SM00060">
    <property type="entry name" value="FN3"/>
    <property type="match status" value="2"/>
</dbReference>
<dbReference type="GO" id="GO:0005886">
    <property type="term" value="C:plasma membrane"/>
    <property type="evidence" value="ECO:0007669"/>
    <property type="project" value="UniProtKB-SubCell"/>
</dbReference>
<feature type="compositionally biased region" description="Basic residues" evidence="8">
    <location>
        <begin position="458"/>
        <end position="469"/>
    </location>
</feature>
<evidence type="ECO:0000259" key="12">
    <source>
        <dbReference type="PROSITE" id="PS50853"/>
    </source>
</evidence>
<comment type="subcellular location">
    <subcellularLocation>
        <location evidence="1">Cell membrane</location>
    </subcellularLocation>
</comment>
<gene>
    <name evidence="13" type="primary">iHog</name>
    <name evidence="13" type="ORF">TNCT_598051</name>
</gene>
<feature type="chain" id="PRO_5036446659" evidence="10">
    <location>
        <begin position="22"/>
        <end position="858"/>
    </location>
</feature>
<evidence type="ECO:0000256" key="4">
    <source>
        <dbReference type="ARBA" id="ARBA00023136"/>
    </source>
</evidence>
<evidence type="ECO:0000256" key="8">
    <source>
        <dbReference type="SAM" id="MobiDB-lite"/>
    </source>
</evidence>
<dbReference type="SMART" id="SM00408">
    <property type="entry name" value="IGc2"/>
    <property type="match status" value="3"/>
</dbReference>
<dbReference type="GO" id="GO:0098609">
    <property type="term" value="P:cell-cell adhesion"/>
    <property type="evidence" value="ECO:0007669"/>
    <property type="project" value="TreeGrafter"/>
</dbReference>
<dbReference type="InterPro" id="IPR036179">
    <property type="entry name" value="Ig-like_dom_sf"/>
</dbReference>
<dbReference type="InterPro" id="IPR007110">
    <property type="entry name" value="Ig-like_dom"/>
</dbReference>
<protein>
    <submittedName>
        <fullName evidence="13">Interference hedgehog</fullName>
    </submittedName>
</protein>
<dbReference type="FunFam" id="2.60.40.10:FF:000032">
    <property type="entry name" value="palladin isoform X1"/>
    <property type="match status" value="1"/>
</dbReference>
<feature type="compositionally biased region" description="Polar residues" evidence="8">
    <location>
        <begin position="833"/>
        <end position="858"/>
    </location>
</feature>
<dbReference type="GO" id="GO:0007399">
    <property type="term" value="P:nervous system development"/>
    <property type="evidence" value="ECO:0007669"/>
    <property type="project" value="TreeGrafter"/>
</dbReference>
<evidence type="ECO:0000256" key="3">
    <source>
        <dbReference type="ARBA" id="ARBA00022737"/>
    </source>
</evidence>
<dbReference type="InterPro" id="IPR003961">
    <property type="entry name" value="FN3_dom"/>
</dbReference>
<reference evidence="13" key="1">
    <citation type="submission" date="2020-07" db="EMBL/GenBank/DDBJ databases">
        <title>Multicomponent nature underlies the extraordinary mechanical properties of spider dragline silk.</title>
        <authorList>
            <person name="Kono N."/>
            <person name="Nakamura H."/>
            <person name="Mori M."/>
            <person name="Yoshida Y."/>
            <person name="Ohtoshi R."/>
            <person name="Malay A.D."/>
            <person name="Moran D.A.P."/>
            <person name="Tomita M."/>
            <person name="Numata K."/>
            <person name="Arakawa K."/>
        </authorList>
    </citation>
    <scope>NUCLEOTIDE SEQUENCE</scope>
</reference>
<feature type="signal peptide" evidence="10">
    <location>
        <begin position="1"/>
        <end position="21"/>
    </location>
</feature>
<keyword evidence="9" id="KW-0812">Transmembrane</keyword>
<feature type="domain" description="Fibronectin type-III" evidence="12">
    <location>
        <begin position="475"/>
        <end position="573"/>
    </location>
</feature>
<evidence type="ECO:0000259" key="11">
    <source>
        <dbReference type="PROSITE" id="PS50835"/>
    </source>
</evidence>
<dbReference type="PROSITE" id="PS50853">
    <property type="entry name" value="FN3"/>
    <property type="match status" value="2"/>
</dbReference>
<evidence type="ECO:0000313" key="14">
    <source>
        <dbReference type="Proteomes" id="UP000887116"/>
    </source>
</evidence>
<feature type="transmembrane region" description="Helical" evidence="9">
    <location>
        <begin position="712"/>
        <end position="736"/>
    </location>
</feature>
<dbReference type="FunFam" id="2.60.40.10:FF:000005">
    <property type="entry name" value="Neuronal cell adhesion molecule"/>
    <property type="match status" value="1"/>
</dbReference>
<keyword evidence="2" id="KW-1003">Cell membrane</keyword>
<dbReference type="InterPro" id="IPR003598">
    <property type="entry name" value="Ig_sub2"/>
</dbReference>
<feature type="domain" description="Ig-like" evidence="11">
    <location>
        <begin position="26"/>
        <end position="214"/>
    </location>
</feature>
<keyword evidence="9" id="KW-1133">Transmembrane helix</keyword>
<accession>A0A8X6HXN4</accession>
<feature type="domain" description="Ig-like" evidence="11">
    <location>
        <begin position="230"/>
        <end position="318"/>
    </location>
</feature>
<dbReference type="AlphaFoldDB" id="A0A8X6HXN4"/>
<dbReference type="PANTHER" id="PTHR44170">
    <property type="entry name" value="PROTEIN SIDEKICK"/>
    <property type="match status" value="1"/>
</dbReference>
<dbReference type="Pfam" id="PF00041">
    <property type="entry name" value="fn3"/>
    <property type="match status" value="2"/>
</dbReference>
<dbReference type="SUPFAM" id="SSF49265">
    <property type="entry name" value="Fibronectin type III"/>
    <property type="match status" value="1"/>
</dbReference>
<evidence type="ECO:0000256" key="10">
    <source>
        <dbReference type="SAM" id="SignalP"/>
    </source>
</evidence>
<keyword evidence="14" id="KW-1185">Reference proteome</keyword>
<evidence type="ECO:0000256" key="9">
    <source>
        <dbReference type="SAM" id="Phobius"/>
    </source>
</evidence>
<keyword evidence="4 9" id="KW-0472">Membrane</keyword>
<dbReference type="SUPFAM" id="SSF48726">
    <property type="entry name" value="Immunoglobulin"/>
    <property type="match status" value="3"/>
</dbReference>
<dbReference type="InterPro" id="IPR036116">
    <property type="entry name" value="FN3_sf"/>
</dbReference>
<dbReference type="EMBL" id="BMAO01022652">
    <property type="protein sequence ID" value="GFQ83417.1"/>
    <property type="molecule type" value="Genomic_DNA"/>
</dbReference>
<keyword evidence="5" id="KW-1015">Disulfide bond</keyword>
<dbReference type="Pfam" id="PF13927">
    <property type="entry name" value="Ig_3"/>
    <property type="match status" value="2"/>
</dbReference>
<evidence type="ECO:0000256" key="1">
    <source>
        <dbReference type="ARBA" id="ARBA00004236"/>
    </source>
</evidence>
<dbReference type="InterPro" id="IPR013151">
    <property type="entry name" value="Immunoglobulin_dom"/>
</dbReference>
<evidence type="ECO:0000313" key="13">
    <source>
        <dbReference type="EMBL" id="GFQ83417.1"/>
    </source>
</evidence>